<evidence type="ECO:0000313" key="4">
    <source>
        <dbReference type="EMBL" id="KAK7249573.1"/>
    </source>
</evidence>
<dbReference type="SUPFAM" id="SSF56436">
    <property type="entry name" value="C-type lectin-like"/>
    <property type="match status" value="1"/>
</dbReference>
<dbReference type="CDD" id="cd00037">
    <property type="entry name" value="CLECT"/>
    <property type="match status" value="1"/>
</dbReference>
<dbReference type="SMART" id="SM00034">
    <property type="entry name" value="CLECT"/>
    <property type="match status" value="1"/>
</dbReference>
<evidence type="ECO:0000256" key="2">
    <source>
        <dbReference type="SAM" id="SignalP"/>
    </source>
</evidence>
<dbReference type="Pfam" id="PF07394">
    <property type="entry name" value="DUF1501"/>
    <property type="match status" value="1"/>
</dbReference>
<dbReference type="Pfam" id="PF00059">
    <property type="entry name" value="Lectin_C"/>
    <property type="match status" value="1"/>
</dbReference>
<protein>
    <recommendedName>
        <fullName evidence="3">C-type lectin domain-containing protein</fullName>
    </recommendedName>
</protein>
<accession>A0ABR1G8U2</accession>
<dbReference type="PANTHER" id="PTHR43737">
    <property type="entry name" value="BLL7424 PROTEIN"/>
    <property type="match status" value="1"/>
</dbReference>
<dbReference type="PROSITE" id="PS50041">
    <property type="entry name" value="C_TYPE_LECTIN_2"/>
    <property type="match status" value="1"/>
</dbReference>
<dbReference type="InterPro" id="IPR014917">
    <property type="entry name" value="DUF1800"/>
</dbReference>
<keyword evidence="2" id="KW-0732">Signal</keyword>
<feature type="domain" description="C-type lectin" evidence="3">
    <location>
        <begin position="1654"/>
        <end position="1763"/>
    </location>
</feature>
<dbReference type="InterPro" id="IPR001304">
    <property type="entry name" value="C-type_lectin-like"/>
</dbReference>
<name>A0ABR1G8U2_AURAN</name>
<evidence type="ECO:0000259" key="3">
    <source>
        <dbReference type="PROSITE" id="PS50041"/>
    </source>
</evidence>
<dbReference type="Proteomes" id="UP001363151">
    <property type="component" value="Unassembled WGS sequence"/>
</dbReference>
<feature type="compositionally biased region" description="Low complexity" evidence="1">
    <location>
        <begin position="208"/>
        <end position="218"/>
    </location>
</feature>
<gene>
    <name evidence="4" type="ORF">SO694_0031203</name>
</gene>
<organism evidence="4 5">
    <name type="scientific">Aureococcus anophagefferens</name>
    <name type="common">Harmful bloom alga</name>
    <dbReference type="NCBI Taxonomy" id="44056"/>
    <lineage>
        <taxon>Eukaryota</taxon>
        <taxon>Sar</taxon>
        <taxon>Stramenopiles</taxon>
        <taxon>Ochrophyta</taxon>
        <taxon>Pelagophyceae</taxon>
        <taxon>Pelagomonadales</taxon>
        <taxon>Pelagomonadaceae</taxon>
        <taxon>Aureococcus</taxon>
    </lineage>
</organism>
<keyword evidence="5" id="KW-1185">Reference proteome</keyword>
<feature type="region of interest" description="Disordered" evidence="1">
    <location>
        <begin position="208"/>
        <end position="252"/>
    </location>
</feature>
<feature type="signal peptide" evidence="2">
    <location>
        <begin position="1"/>
        <end position="16"/>
    </location>
</feature>
<dbReference type="PANTHER" id="PTHR43737:SF1">
    <property type="entry name" value="DUF1501 DOMAIN-CONTAINING PROTEIN"/>
    <property type="match status" value="1"/>
</dbReference>
<dbReference type="InterPro" id="IPR016186">
    <property type="entry name" value="C-type_lectin-like/link_sf"/>
</dbReference>
<dbReference type="InterPro" id="IPR010869">
    <property type="entry name" value="DUF1501"/>
</dbReference>
<proteinExistence type="predicted"/>
<dbReference type="Pfam" id="PF08811">
    <property type="entry name" value="DUF1800"/>
    <property type="match status" value="2"/>
</dbReference>
<reference evidence="4 5" key="1">
    <citation type="submission" date="2024-03" db="EMBL/GenBank/DDBJ databases">
        <title>Aureococcus anophagefferens CCMP1851 and Kratosvirus quantuckense: Draft genome of a second virus-susceptible host strain in the model system.</title>
        <authorList>
            <person name="Chase E."/>
            <person name="Truchon A.R."/>
            <person name="Schepens W."/>
            <person name="Wilhelm S.W."/>
        </authorList>
    </citation>
    <scope>NUCLEOTIDE SEQUENCE [LARGE SCALE GENOMIC DNA]</scope>
    <source>
        <strain evidence="4 5">CCMP1851</strain>
    </source>
</reference>
<evidence type="ECO:0000313" key="5">
    <source>
        <dbReference type="Proteomes" id="UP001363151"/>
    </source>
</evidence>
<evidence type="ECO:0000256" key="1">
    <source>
        <dbReference type="SAM" id="MobiDB-lite"/>
    </source>
</evidence>
<feature type="compositionally biased region" description="Pro residues" evidence="1">
    <location>
        <begin position="219"/>
        <end position="235"/>
    </location>
</feature>
<feature type="chain" id="PRO_5046419978" description="C-type lectin domain-containing protein" evidence="2">
    <location>
        <begin position="17"/>
        <end position="2235"/>
    </location>
</feature>
<sequence>MKVCIVLSIAVVATGARRDPRTAGSESARRLASDDCRDDKSWTVDGKRRRDCEWVAAKPDRSRCSLVGWNGELAQNACPTSCDSACAPACEDDAKFKTKKKNKTCKKIAKMKQEQRKWCKKKGTSGKKKLKASEACALACGACVPPCDGPDSTTWWTGSTTKKITCATIVKMKKKSKAKKCKLRGKGDDAAKGSKACPAVCGACAPPTTPDDPTTTTAAPPPDPTTTTAAPPPDPTTTTAAPPAGDAVHATPGSPVAVSGAVFLARAAAVGRLYTLSADGQPAGRSYDGHDWEPTYPLLAAFACSAAGCAATLPAGDFVLEAFDAAPRSDREIASRLLQQATFGPTTDAIAEVTTASEWIEDQMARPATSHRAHYRRRANPLLKLGPMDRYAAYGPCDAGSRWRDSARDYAFTMDDVGAKLTTSGAKIFVDGVLRATVADASHFDAVDKPEPWTVCFVSETLGGDVRFSNAGEEEECGFGTTGEEEVEEARAGGYMLNPRVTAAASASATLEALTPPVAGVRIAAEPLASCDAATRHARDAATGEVYAFDRRLKFADNTPGAAPSARTAARVCPTAPKTPFNAATCARRPECSAPKYDDAPVLLDDAGIRAFYDAEGLFVYRIEGLELDDDAPSPCDLASDDDDDDEAPRYARFVRRASGACDGEATGSGASALRAAVADAIATADQRVVDLEDSACSDNKGRLVGAQLTVNGACWQHAHADEFSVFDFTTWAVMHDGNPVKAKKAQPNPIQAFAKAGGSALVFPSWHPMDRWDDLDRFPFLGTYGAAVPFGALPSHVRGPAAAAHFGATQTGYEDDGFEVCGSLNEVANDPTLGHRYYGYMRADRDSEPIDFDEFTGKNIATIFATASTRADDQLRQRVAWALSQILVVSATAIDQGDEVEAMANYYDIFVRNAFGTYLDVLREVAYSPAMGTMLTFMGSKSRAYSFDEFGMTLLPDENFAREIMQLFTIGLVQLGDDGAPTTTETYDNADIVNFARAWTGFSENENRRANIESWDVGGPWTGNLLDPMFVDGKGRDSFPKLGLKIPGRPRGYVGDGAPRCDERPEREWLRAGARWRYLGSSATPEMNTEEPEWWDRWYRDHPTWDFLPAQLTLQPGTSALYAALCDAGGDGLCRLRSEVVLGEDLQCDGTCVRGRQGATTGTLESACECSVDAPRVVRFAPSSATASSQALYYEYVPALCAHRAFAANPKVVAKPDDEYAMCADAKEIVGAVACCGNGKPECIFQNERVAFASADAHCSLCAADDDVSASSNHCGVSEETSWVWTKDACAQRVQIRADGHVAIVHGVPSGTAPLPRVAVDSGNYFGVLWSHGFPTAADGCGSCETRGTTCVCDVTVEGDDVVLGEYTFRNPPIVNSIVDPAPYTAYHETELVLEHLLAHPNAPPFVATRLIKSLVTSNPSPRYVKAVADAFATGSYDAFGSGVRGDLAATVAAILLDREARSPTLDADAAFGRSREPIVKMTHLFRALELGAADGVEREVAVGDMGKLGQAPLDAPSVFNFFLPEFAPTGPVQAAGLTAPEGQLLVGPKVMSWLNGAVSLFQYGLSGDCDGTAWGDWTLQLANTKTASIPKWIGCATKPYGSAATAVGRVGRESTLALRWQPATADVVDELDVLLTAGRLGAESRGVVEKAFDDAKYYFHPQPATWADAKATCEQWGGALAGPCSEAENDLMMAAVPPTLDWEVWIGVQHDGGDVSRVSGESCDYANWADWEPDTDGCVTMIAWDEKKYWGMWSTQKCNKKNKVPFVCQDVKQDVTVASQLMSLTPEFHATNAHRVDAARATETTTTKAGAPDVVSDYKAIVYLFLAGGADSFSMIVPESGCSNDLAQQYKGVRGDVALASTLKIDVANQPCSKFGVHPSMPAIHRSYKDDGDLAFVANVGPMVEPIATVDEFEAGARDEPPALFSHNVQTVCAQSVHAQDANADGVLGRIGDALDESFTAYSIFGEEPKVLEGAAGLRPVADILASFGVAGLADVARTLESSIRALTSKVSTSIFSETYAERTISAIDRSYALDATLKAHELVNGRCEALSQNRDLMDQFEQVGRLIRGKDQLGSSRAVFHVQLDGFDTHSDNGPAFAALAAEFDEALDCFKKEMKAQGMWDSVVVVQASEFGRTLTSNGQGTDHGWGGNSWVAGGSVKGGQIVGKFPSDITQDSPLSIDEMGRLIPTTSWESLWLGVAQWFGVSDDKMPSVLPNLANFPASEHITKAQLFR</sequence>
<comment type="caution">
    <text evidence="4">The sequence shown here is derived from an EMBL/GenBank/DDBJ whole genome shotgun (WGS) entry which is preliminary data.</text>
</comment>
<dbReference type="Gene3D" id="3.10.100.10">
    <property type="entry name" value="Mannose-Binding Protein A, subunit A"/>
    <property type="match status" value="1"/>
</dbReference>
<dbReference type="EMBL" id="JBBJCI010000048">
    <property type="protein sequence ID" value="KAK7249573.1"/>
    <property type="molecule type" value="Genomic_DNA"/>
</dbReference>
<dbReference type="InterPro" id="IPR016187">
    <property type="entry name" value="CTDL_fold"/>
</dbReference>